<evidence type="ECO:0000256" key="3">
    <source>
        <dbReference type="ARBA" id="ARBA00022777"/>
    </source>
</evidence>
<feature type="compositionally biased region" description="Basic and acidic residues" evidence="6">
    <location>
        <begin position="346"/>
        <end position="356"/>
    </location>
</feature>
<keyword evidence="7" id="KW-0472">Membrane</keyword>
<gene>
    <name evidence="9" type="ORF">Nans01_24640</name>
</gene>
<feature type="region of interest" description="Disordered" evidence="6">
    <location>
        <begin position="321"/>
        <end position="360"/>
    </location>
</feature>
<evidence type="ECO:0000256" key="5">
    <source>
        <dbReference type="PROSITE-ProRule" id="PRU10141"/>
    </source>
</evidence>
<dbReference type="GO" id="GO:0004674">
    <property type="term" value="F:protein serine/threonine kinase activity"/>
    <property type="evidence" value="ECO:0007669"/>
    <property type="project" value="TreeGrafter"/>
</dbReference>
<dbReference type="AlphaFoldDB" id="A0A9W6P6X2"/>
<dbReference type="SMART" id="SM00220">
    <property type="entry name" value="S_TKc"/>
    <property type="match status" value="1"/>
</dbReference>
<evidence type="ECO:0000256" key="4">
    <source>
        <dbReference type="ARBA" id="ARBA00022840"/>
    </source>
</evidence>
<keyword evidence="7" id="KW-0812">Transmembrane</keyword>
<dbReference type="EMBL" id="BSQG01000003">
    <property type="protein sequence ID" value="GLU48113.1"/>
    <property type="molecule type" value="Genomic_DNA"/>
</dbReference>
<evidence type="ECO:0000259" key="8">
    <source>
        <dbReference type="PROSITE" id="PS50011"/>
    </source>
</evidence>
<feature type="domain" description="Protein kinase" evidence="8">
    <location>
        <begin position="15"/>
        <end position="273"/>
    </location>
</feature>
<reference evidence="9" key="1">
    <citation type="submission" date="2023-02" db="EMBL/GenBank/DDBJ databases">
        <title>Nocardiopsis ansamitocini NBRC 112285.</title>
        <authorList>
            <person name="Ichikawa N."/>
            <person name="Sato H."/>
            <person name="Tonouchi N."/>
        </authorList>
    </citation>
    <scope>NUCLEOTIDE SEQUENCE</scope>
    <source>
        <strain evidence="9">NBRC 112285</strain>
    </source>
</reference>
<evidence type="ECO:0000256" key="1">
    <source>
        <dbReference type="ARBA" id="ARBA00022679"/>
    </source>
</evidence>
<dbReference type="PROSITE" id="PS00108">
    <property type="entry name" value="PROTEIN_KINASE_ST"/>
    <property type="match status" value="1"/>
</dbReference>
<dbReference type="RefSeq" id="WP_285759491.1">
    <property type="nucleotide sequence ID" value="NZ_BSQG01000003.1"/>
</dbReference>
<feature type="transmembrane region" description="Helical" evidence="7">
    <location>
        <begin position="416"/>
        <end position="440"/>
    </location>
</feature>
<keyword evidence="4 5" id="KW-0067">ATP-binding</keyword>
<dbReference type="Proteomes" id="UP001165092">
    <property type="component" value="Unassembled WGS sequence"/>
</dbReference>
<accession>A0A9W6P6X2</accession>
<dbReference type="GO" id="GO:0005524">
    <property type="term" value="F:ATP binding"/>
    <property type="evidence" value="ECO:0007669"/>
    <property type="project" value="UniProtKB-UniRule"/>
</dbReference>
<keyword evidence="2 5" id="KW-0547">Nucleotide-binding</keyword>
<dbReference type="InterPro" id="IPR017441">
    <property type="entry name" value="Protein_kinase_ATP_BS"/>
</dbReference>
<dbReference type="InterPro" id="IPR008271">
    <property type="entry name" value="Ser/Thr_kinase_AS"/>
</dbReference>
<evidence type="ECO:0000256" key="6">
    <source>
        <dbReference type="SAM" id="MobiDB-lite"/>
    </source>
</evidence>
<dbReference type="Gene3D" id="1.10.510.10">
    <property type="entry name" value="Transferase(Phosphotransferase) domain 1"/>
    <property type="match status" value="1"/>
</dbReference>
<dbReference type="PANTHER" id="PTHR43289">
    <property type="entry name" value="MITOGEN-ACTIVATED PROTEIN KINASE KINASE KINASE 20-RELATED"/>
    <property type="match status" value="1"/>
</dbReference>
<comment type="caution">
    <text evidence="9">The sequence shown here is derived from an EMBL/GenBank/DDBJ whole genome shotgun (WGS) entry which is preliminary data.</text>
</comment>
<name>A0A9W6P6X2_9ACTN</name>
<keyword evidence="7" id="KW-1133">Transmembrane helix</keyword>
<evidence type="ECO:0000256" key="7">
    <source>
        <dbReference type="SAM" id="Phobius"/>
    </source>
</evidence>
<evidence type="ECO:0000256" key="2">
    <source>
        <dbReference type="ARBA" id="ARBA00022741"/>
    </source>
</evidence>
<evidence type="ECO:0000313" key="9">
    <source>
        <dbReference type="EMBL" id="GLU48113.1"/>
    </source>
</evidence>
<dbReference type="InterPro" id="IPR000719">
    <property type="entry name" value="Prot_kinase_dom"/>
</dbReference>
<keyword evidence="3" id="KW-0418">Kinase</keyword>
<feature type="transmembrane region" description="Helical" evidence="7">
    <location>
        <begin position="373"/>
        <end position="396"/>
    </location>
</feature>
<protein>
    <recommendedName>
        <fullName evidence="8">Protein kinase domain-containing protein</fullName>
    </recommendedName>
</protein>
<dbReference type="InterPro" id="IPR011009">
    <property type="entry name" value="Kinase-like_dom_sf"/>
</dbReference>
<dbReference type="Gene3D" id="3.30.200.20">
    <property type="entry name" value="Phosphorylase Kinase, domain 1"/>
    <property type="match status" value="1"/>
</dbReference>
<dbReference type="SUPFAM" id="SSF56112">
    <property type="entry name" value="Protein kinase-like (PK-like)"/>
    <property type="match status" value="1"/>
</dbReference>
<proteinExistence type="predicted"/>
<feature type="region of interest" description="Disordered" evidence="6">
    <location>
        <begin position="268"/>
        <end position="304"/>
    </location>
</feature>
<dbReference type="PROSITE" id="PS00107">
    <property type="entry name" value="PROTEIN_KINASE_ATP"/>
    <property type="match status" value="1"/>
</dbReference>
<feature type="binding site" evidence="5">
    <location>
        <position position="43"/>
    </location>
    <ligand>
        <name>ATP</name>
        <dbReference type="ChEBI" id="CHEBI:30616"/>
    </ligand>
</feature>
<dbReference type="CDD" id="cd14014">
    <property type="entry name" value="STKc_PknB_like"/>
    <property type="match status" value="1"/>
</dbReference>
<organism evidence="9 10">
    <name type="scientific">Nocardiopsis ansamitocini</name>
    <dbReference type="NCBI Taxonomy" id="1670832"/>
    <lineage>
        <taxon>Bacteria</taxon>
        <taxon>Bacillati</taxon>
        <taxon>Actinomycetota</taxon>
        <taxon>Actinomycetes</taxon>
        <taxon>Streptosporangiales</taxon>
        <taxon>Nocardiopsidaceae</taxon>
        <taxon>Nocardiopsis</taxon>
    </lineage>
</organism>
<keyword evidence="1" id="KW-0808">Transferase</keyword>
<evidence type="ECO:0000313" key="10">
    <source>
        <dbReference type="Proteomes" id="UP001165092"/>
    </source>
</evidence>
<feature type="transmembrane region" description="Helical" evidence="7">
    <location>
        <begin position="452"/>
        <end position="471"/>
    </location>
</feature>
<dbReference type="PANTHER" id="PTHR43289:SF34">
    <property type="entry name" value="SERINE_THREONINE-PROTEIN KINASE YBDM-RELATED"/>
    <property type="match status" value="1"/>
</dbReference>
<keyword evidence="10" id="KW-1185">Reference proteome</keyword>
<dbReference type="PROSITE" id="PS50011">
    <property type="entry name" value="PROTEIN_KINASE_DOM"/>
    <property type="match status" value="1"/>
</dbReference>
<sequence>MQPLEATDPLHVGRYTLLNRLGAGGMGQVYLARSPGDRLVAVKTVHRQYAADEEFRIRFAREVLAARQVSGAFTAPVLDADPEAEIPWLATAYIKGPTLQAEVEARGPMAESEVRVLAAGLAEALIDVHRCGLIHRDLKPANVLLAEDGPRVLDFGIARAADGLAITGTGVTVGTPGYWSPEQVEGQELDARSDVFSLGAVLVLASSGRPAFGTGAALTMLKRVSTDPPDLSGVPDSLRPLLLDCLAKERAARPDPEEILNRLGDARGAAPLSGTAPVPVGETPAVAPTRRWGEGSDLQAAETMAPERTLADIERLVNADAAGSGRVPDVRDAPGEPVDSDGDDTETGKDPEKPAEEAVPDGETFQGALIGMLLLFALPVIQLPVGWMASALWAWFTQATLLPDWHYPGFFTADGFLHALRLGYLLATVVPGWFVLLGAARKTFNHEMGRSDWGGVLGVVISMVIAVLFLLG</sequence>
<dbReference type="Pfam" id="PF00069">
    <property type="entry name" value="Pkinase"/>
    <property type="match status" value="1"/>
</dbReference>